<evidence type="ECO:0000256" key="1">
    <source>
        <dbReference type="ARBA" id="ARBA00022729"/>
    </source>
</evidence>
<feature type="non-terminal residue" evidence="4">
    <location>
        <position position="1"/>
    </location>
</feature>
<dbReference type="EMBL" id="AJWZ01003381">
    <property type="protein sequence ID" value="EKC68392.1"/>
    <property type="molecule type" value="Genomic_DNA"/>
</dbReference>
<feature type="transmembrane region" description="Helical" evidence="2">
    <location>
        <begin position="63"/>
        <end position="87"/>
    </location>
</feature>
<dbReference type="Gene3D" id="3.10.350.10">
    <property type="entry name" value="LysM domain"/>
    <property type="match status" value="1"/>
</dbReference>
<dbReference type="PROSITE" id="PS51109">
    <property type="entry name" value="G5"/>
    <property type="match status" value="1"/>
</dbReference>
<gene>
    <name evidence="4" type="ORF">OBE_04959</name>
</gene>
<dbReference type="InterPro" id="IPR011098">
    <property type="entry name" value="G5_dom"/>
</dbReference>
<dbReference type="SMART" id="SM01208">
    <property type="entry name" value="G5"/>
    <property type="match status" value="1"/>
</dbReference>
<evidence type="ECO:0000256" key="2">
    <source>
        <dbReference type="SAM" id="Phobius"/>
    </source>
</evidence>
<comment type="caution">
    <text evidence="4">The sequence shown here is derived from an EMBL/GenBank/DDBJ whole genome shotgun (WGS) entry which is preliminary data.</text>
</comment>
<keyword evidence="2" id="KW-0812">Transmembrane</keyword>
<dbReference type="InterPro" id="IPR036779">
    <property type="entry name" value="LysM_dom_sf"/>
</dbReference>
<feature type="domain" description="G5" evidence="3">
    <location>
        <begin position="308"/>
        <end position="389"/>
    </location>
</feature>
<proteinExistence type="predicted"/>
<protein>
    <submittedName>
        <fullName evidence="4">Peptidase M23</fullName>
    </submittedName>
</protein>
<dbReference type="InterPro" id="IPR018392">
    <property type="entry name" value="LysM"/>
</dbReference>
<accession>K1T5N0</accession>
<name>K1T5N0_9ZZZZ</name>
<dbReference type="Gene3D" id="2.20.230.10">
    <property type="entry name" value="Resuscitation-promoting factor rpfb"/>
    <property type="match status" value="1"/>
</dbReference>
<dbReference type="AlphaFoldDB" id="K1T5N0"/>
<organism evidence="4">
    <name type="scientific">human gut metagenome</name>
    <dbReference type="NCBI Taxonomy" id="408170"/>
    <lineage>
        <taxon>unclassified sequences</taxon>
        <taxon>metagenomes</taxon>
        <taxon>organismal metagenomes</taxon>
    </lineage>
</organism>
<dbReference type="Pfam" id="PF07501">
    <property type="entry name" value="G5"/>
    <property type="match status" value="1"/>
</dbReference>
<feature type="non-terminal residue" evidence="4">
    <location>
        <position position="444"/>
    </location>
</feature>
<reference evidence="4" key="1">
    <citation type="journal article" date="2013" name="Environ. Microbiol.">
        <title>Microbiota from the distal guts of lean and obese adolescents exhibit partial functional redundancy besides clear differences in community structure.</title>
        <authorList>
            <person name="Ferrer M."/>
            <person name="Ruiz A."/>
            <person name="Lanza F."/>
            <person name="Haange S.B."/>
            <person name="Oberbach A."/>
            <person name="Till H."/>
            <person name="Bargiela R."/>
            <person name="Campoy C."/>
            <person name="Segura M.T."/>
            <person name="Richter M."/>
            <person name="von Bergen M."/>
            <person name="Seifert J."/>
            <person name="Suarez A."/>
        </authorList>
    </citation>
    <scope>NUCLEOTIDE SEQUENCE</scope>
</reference>
<sequence length="444" mass="48197">LVTIIRPFALGIITLCEDIVEPFQVVGSGIRHFRAISDELSDESAHTIRKEKLRYFAHAARQFLPLLLNALSYIMPVAAAAGFLYVVQSGLNQNFVLNVQVNGTSVGTVASEQVFESAREDVRSRITNAEAVMASTGAQVSDDSWDVTPTYTLESGSSTMTETEAADAILCASSDQIGEATAVYVDDSLRFVTTEGDHLRTYLESIKAPYVNAMDQNKRVSFVHDIKLVDGIYLLSSILDYNNVISTLNQGGGPTYYTAAAGDTVQTVVDNTGVSWDTLAALNPDLTGTDEVLDEGTAVMTGVSHPDMLQIKEVVRSTYTEPIPFDTQTSESDEYDFGKTVVVQEGADGTEEITRETTYIDGVESSSEVVNYKVLQNPTTQLIVKGTKLASGMVARIGSGTFVWPVPNYTYVSRWMSSYHKGADICAAYGTPSLHRIPARSLLP</sequence>
<keyword evidence="1" id="KW-0732">Signal</keyword>
<evidence type="ECO:0000313" key="4">
    <source>
        <dbReference type="EMBL" id="EKC68392.1"/>
    </source>
</evidence>
<keyword evidence="2" id="KW-0472">Membrane</keyword>
<keyword evidence="2" id="KW-1133">Transmembrane helix</keyword>
<dbReference type="CDD" id="cd00118">
    <property type="entry name" value="LysM"/>
    <property type="match status" value="1"/>
</dbReference>
<evidence type="ECO:0000259" key="3">
    <source>
        <dbReference type="PROSITE" id="PS51109"/>
    </source>
</evidence>